<name>A0A238JS04_9RHOB</name>
<feature type="transmembrane region" description="Helical" evidence="1">
    <location>
        <begin position="21"/>
        <end position="42"/>
    </location>
</feature>
<keyword evidence="1" id="KW-1133">Transmembrane helix</keyword>
<dbReference type="Proteomes" id="UP000203464">
    <property type="component" value="Unassembled WGS sequence"/>
</dbReference>
<gene>
    <name evidence="2" type="ORF">OCA8868_00911</name>
</gene>
<evidence type="ECO:0008006" key="4">
    <source>
        <dbReference type="Google" id="ProtNLM"/>
    </source>
</evidence>
<reference evidence="3" key="1">
    <citation type="submission" date="2017-05" db="EMBL/GenBank/DDBJ databases">
        <authorList>
            <person name="Rodrigo-Torres L."/>
            <person name="Arahal R. D."/>
            <person name="Lucena T."/>
        </authorList>
    </citation>
    <scope>NUCLEOTIDE SEQUENCE [LARGE SCALE GENOMIC DNA]</scope>
    <source>
        <strain evidence="3">CECT 8868</strain>
    </source>
</reference>
<dbReference type="AlphaFoldDB" id="A0A238JS04"/>
<protein>
    <recommendedName>
        <fullName evidence="4">TadE-like protein</fullName>
    </recommendedName>
</protein>
<sequence length="207" mass="23511">MLKFFKSKLRQFRREDEGAMVVEAMIMFPTLFAAVIATFVFFDAFRNQSINLKAAYTISEAFSREELYITNRFINNTWRLHRFLTNSTDLTKMRVTLIQYIDDTDDGTDNGDYFVVWSRQKGGAGTLNNNGLAQMDGRDEIPVMPHRETLILVQTWVDYEPNFSIGLGAFTFENAIFTRPRFAPNGICYDHNGNANGSEICPVGGGA</sequence>
<keyword evidence="1" id="KW-0812">Transmembrane</keyword>
<organism evidence="2 3">
    <name type="scientific">Octadecabacter ascidiaceicola</name>
    <dbReference type="NCBI Taxonomy" id="1655543"/>
    <lineage>
        <taxon>Bacteria</taxon>
        <taxon>Pseudomonadati</taxon>
        <taxon>Pseudomonadota</taxon>
        <taxon>Alphaproteobacteria</taxon>
        <taxon>Rhodobacterales</taxon>
        <taxon>Roseobacteraceae</taxon>
        <taxon>Octadecabacter</taxon>
    </lineage>
</organism>
<dbReference type="RefSeq" id="WP_093995305.1">
    <property type="nucleotide sequence ID" value="NZ_FXYD01000001.1"/>
</dbReference>
<dbReference type="OrthoDB" id="7876207at2"/>
<keyword evidence="1" id="KW-0472">Membrane</keyword>
<evidence type="ECO:0000313" key="2">
    <source>
        <dbReference type="EMBL" id="SMX33233.1"/>
    </source>
</evidence>
<accession>A0A238JS04</accession>
<dbReference type="EMBL" id="FXYD01000001">
    <property type="protein sequence ID" value="SMX33233.1"/>
    <property type="molecule type" value="Genomic_DNA"/>
</dbReference>
<proteinExistence type="predicted"/>
<evidence type="ECO:0000313" key="3">
    <source>
        <dbReference type="Proteomes" id="UP000203464"/>
    </source>
</evidence>
<keyword evidence="3" id="KW-1185">Reference proteome</keyword>
<evidence type="ECO:0000256" key="1">
    <source>
        <dbReference type="SAM" id="Phobius"/>
    </source>
</evidence>